<dbReference type="GO" id="GO:0010257">
    <property type="term" value="P:NADH dehydrogenase complex assembly"/>
    <property type="evidence" value="ECO:0007669"/>
    <property type="project" value="TreeGrafter"/>
</dbReference>
<dbReference type="InterPro" id="IPR039131">
    <property type="entry name" value="NDUFAF1"/>
</dbReference>
<feature type="compositionally biased region" description="Low complexity" evidence="5">
    <location>
        <begin position="275"/>
        <end position="284"/>
    </location>
</feature>
<sequence>MHPTAASLARKGFWGRSIDEFKRLSNIALKLEGIKGPSGPYTLRDFSTPDSVDECKVMSDADLGGKSTASLDWIPASSTSSTSSSSPSSSSPSPPSSSPTTTTTSEPEPAHARFRGTISTALPPNRPSVQRTGYAAFRTLDRPPTIFGKSVWDIDMYTYLALRVRSDGRSYLINVQTESVVPEDLHQHRLFARRPGAWETVLVRWNDFVRTNHGFAVEPQGEMLRQRVRSIGLGLTDRVPGPFELCIAGVWATNDASEGYYHRNANPLQTEADADAAAAAEAKAGTGGGGRRGGAAAATPAPAPPAGAGAGAAAKEGKLRNKQGKKISWSE</sequence>
<dbReference type="GO" id="GO:0051082">
    <property type="term" value="F:unfolded protein binding"/>
    <property type="evidence" value="ECO:0007669"/>
    <property type="project" value="TreeGrafter"/>
</dbReference>
<reference evidence="7 8" key="1">
    <citation type="submission" date="2024-02" db="EMBL/GenBank/DDBJ databases">
        <title>De novo assembly and annotation of 12 fungi associated with fruit tree decline syndrome in Ontario, Canada.</title>
        <authorList>
            <person name="Sulman M."/>
            <person name="Ellouze W."/>
            <person name="Ilyukhin E."/>
        </authorList>
    </citation>
    <scope>NUCLEOTIDE SEQUENCE [LARGE SCALE GENOMIC DNA]</scope>
    <source>
        <strain evidence="7 8">M11/M66-122</strain>
    </source>
</reference>
<evidence type="ECO:0000256" key="5">
    <source>
        <dbReference type="SAM" id="MobiDB-lite"/>
    </source>
</evidence>
<feature type="region of interest" description="Disordered" evidence="5">
    <location>
        <begin position="72"/>
        <end position="110"/>
    </location>
</feature>
<dbReference type="PANTHER" id="PTHR13194">
    <property type="entry name" value="COMPLEX I INTERMEDIATE-ASSOCIATED PROTEIN 30"/>
    <property type="match status" value="1"/>
</dbReference>
<dbReference type="Pfam" id="PF08547">
    <property type="entry name" value="CIA30"/>
    <property type="match status" value="1"/>
</dbReference>
<evidence type="ECO:0000256" key="4">
    <source>
        <dbReference type="ARBA" id="ARBA00023186"/>
    </source>
</evidence>
<dbReference type="GO" id="GO:0005739">
    <property type="term" value="C:mitochondrion"/>
    <property type="evidence" value="ECO:0007669"/>
    <property type="project" value="UniProtKB-SubCell"/>
</dbReference>
<feature type="domain" description="NADH:ubiquinone oxidoreductase intermediate-associated protein 30" evidence="6">
    <location>
        <begin position="45"/>
        <end position="247"/>
    </location>
</feature>
<dbReference type="EMBL" id="JAKJXP020000168">
    <property type="protein sequence ID" value="KAK7740613.1"/>
    <property type="molecule type" value="Genomic_DNA"/>
</dbReference>
<dbReference type="PANTHER" id="PTHR13194:SF18">
    <property type="entry name" value="COMPLEX I INTERMEDIATE-ASSOCIATED PROTEIN 30, MITOCHONDRIAL"/>
    <property type="match status" value="1"/>
</dbReference>
<evidence type="ECO:0000259" key="6">
    <source>
        <dbReference type="Pfam" id="PF08547"/>
    </source>
</evidence>
<evidence type="ECO:0000313" key="7">
    <source>
        <dbReference type="EMBL" id="KAK7740613.1"/>
    </source>
</evidence>
<comment type="caution">
    <text evidence="7">The sequence shown here is derived from an EMBL/GenBank/DDBJ whole genome shotgun (WGS) entry which is preliminary data.</text>
</comment>
<proteinExistence type="inferred from homology"/>
<evidence type="ECO:0000313" key="8">
    <source>
        <dbReference type="Proteomes" id="UP001320420"/>
    </source>
</evidence>
<feature type="compositionally biased region" description="Low complexity" evidence="5">
    <location>
        <begin position="98"/>
        <end position="107"/>
    </location>
</feature>
<keyword evidence="4" id="KW-0143">Chaperone</keyword>
<keyword evidence="3" id="KW-0496">Mitochondrion</keyword>
<organism evidence="7 8">
    <name type="scientific">Diatrype stigma</name>
    <dbReference type="NCBI Taxonomy" id="117547"/>
    <lineage>
        <taxon>Eukaryota</taxon>
        <taxon>Fungi</taxon>
        <taxon>Dikarya</taxon>
        <taxon>Ascomycota</taxon>
        <taxon>Pezizomycotina</taxon>
        <taxon>Sordariomycetes</taxon>
        <taxon>Xylariomycetidae</taxon>
        <taxon>Xylariales</taxon>
        <taxon>Diatrypaceae</taxon>
        <taxon>Diatrype</taxon>
    </lineage>
</organism>
<feature type="region of interest" description="Disordered" evidence="5">
    <location>
        <begin position="272"/>
        <end position="331"/>
    </location>
</feature>
<name>A0AAN9U6F7_9PEZI</name>
<accession>A0AAN9U6F7</accession>
<dbReference type="Proteomes" id="UP001320420">
    <property type="component" value="Unassembled WGS sequence"/>
</dbReference>
<dbReference type="GO" id="GO:0006120">
    <property type="term" value="P:mitochondrial electron transport, NADH to ubiquinone"/>
    <property type="evidence" value="ECO:0007669"/>
    <property type="project" value="TreeGrafter"/>
</dbReference>
<feature type="compositionally biased region" description="Low complexity" evidence="5">
    <location>
        <begin position="77"/>
        <end position="91"/>
    </location>
</feature>
<dbReference type="SUPFAM" id="SSF49785">
    <property type="entry name" value="Galactose-binding domain-like"/>
    <property type="match status" value="1"/>
</dbReference>
<evidence type="ECO:0000256" key="3">
    <source>
        <dbReference type="ARBA" id="ARBA00023128"/>
    </source>
</evidence>
<keyword evidence="8" id="KW-1185">Reference proteome</keyword>
<comment type="subcellular location">
    <subcellularLocation>
        <location evidence="1">Mitochondrion</location>
    </subcellularLocation>
</comment>
<evidence type="ECO:0000256" key="2">
    <source>
        <dbReference type="ARBA" id="ARBA00007884"/>
    </source>
</evidence>
<protein>
    <recommendedName>
        <fullName evidence="6">NADH:ubiquinone oxidoreductase intermediate-associated protein 30 domain-containing protein</fullName>
    </recommendedName>
</protein>
<evidence type="ECO:0000256" key="1">
    <source>
        <dbReference type="ARBA" id="ARBA00004173"/>
    </source>
</evidence>
<dbReference type="InterPro" id="IPR013857">
    <property type="entry name" value="NADH-UbQ_OxRdtase-assoc_prot30"/>
</dbReference>
<dbReference type="AlphaFoldDB" id="A0AAN9U6F7"/>
<gene>
    <name evidence="7" type="ORF">SLS62_011085</name>
</gene>
<comment type="similarity">
    <text evidence="2">Belongs to the CIA30 family.</text>
</comment>
<dbReference type="InterPro" id="IPR008979">
    <property type="entry name" value="Galactose-bd-like_sf"/>
</dbReference>